<dbReference type="SUPFAM" id="SSF52540">
    <property type="entry name" value="P-loop containing nucleoside triphosphate hydrolases"/>
    <property type="match status" value="1"/>
</dbReference>
<evidence type="ECO:0000259" key="3">
    <source>
        <dbReference type="PROSITE" id="PS50043"/>
    </source>
</evidence>
<dbReference type="OrthoDB" id="7053960at2"/>
<keyword evidence="2" id="KW-0067">ATP-binding</keyword>
<dbReference type="Proteomes" id="UP000182977">
    <property type="component" value="Chromosome I"/>
</dbReference>
<protein>
    <submittedName>
        <fullName evidence="4">Regulatory protein, luxR family</fullName>
    </submittedName>
</protein>
<organism evidence="4 5">
    <name type="scientific">Jiangella alkaliphila</name>
    <dbReference type="NCBI Taxonomy" id="419479"/>
    <lineage>
        <taxon>Bacteria</taxon>
        <taxon>Bacillati</taxon>
        <taxon>Actinomycetota</taxon>
        <taxon>Actinomycetes</taxon>
        <taxon>Jiangellales</taxon>
        <taxon>Jiangellaceae</taxon>
        <taxon>Jiangella</taxon>
    </lineage>
</organism>
<name>A0A1H2G3F5_9ACTN</name>
<evidence type="ECO:0000313" key="5">
    <source>
        <dbReference type="Proteomes" id="UP000182977"/>
    </source>
</evidence>
<reference evidence="5" key="1">
    <citation type="submission" date="2016-10" db="EMBL/GenBank/DDBJ databases">
        <authorList>
            <person name="Varghese N."/>
            <person name="Submissions S."/>
        </authorList>
    </citation>
    <scope>NUCLEOTIDE SEQUENCE [LARGE SCALE GENOMIC DNA]</scope>
    <source>
        <strain evidence="5">DSM 45079</strain>
    </source>
</reference>
<dbReference type="CDD" id="cd06170">
    <property type="entry name" value="LuxR_C_like"/>
    <property type="match status" value="1"/>
</dbReference>
<dbReference type="PRINTS" id="PR00038">
    <property type="entry name" value="HTHLUXR"/>
</dbReference>
<sequence>MDKEVRDALIGRDSEQTRIREVLLRLAAGEGGAVVVEGVDGVGKSALVRAVSDDARAGRLAGLDEVTVSSVVAADSERGWPFSGLHLVLSAVVGSLEPEQQRQAARLVDELTTQLDQTASAYEIAVQVQPLVSRVRRPLVIVIDDAHRLDPQSLEVLGFVARRVGTSPLVFLVVVDTAERVPPLLGLPLIRLGELPSTEATELVRRAAGSHTLHSVAARLAARVGGNPRALLDVVGRVPDVQLLGQVELDRHLPHSPVLQAQQLPELATLGDDQRFALLVATGSEDHRLAPVLNALGSPDAPHVAWLFAEHLNRSDGTFTLQRPAVRSIIWQAATMAERDAAHQALAAAYADSDPGRQLWHLAQTRHDHDDELATRLERVAAESLVRGEVERSLAFAREAVRLTSKPGERIGRLLQAGRFAVLAGRLDEAVHIARERFRLDTTAEQRADFALLEVRARNLLDGEVATGLVSRHVEEIAPIDPTRAAALDLAAAHGLAGRMEQAEAARFLALAERFCDDFDAATGAAHQRTAALLASVSGELDRAVELVESGPTGAEDLFGEAEANLLHATVLVRAERYGQARRLLRAVTSGQFGDSPLLLRASLAGLVQLELRAGRLREAVEAAAAWDRVDADSAHRALVPAYMIRVNAYLGEDEAAWDRRRQSIEGSRRHSDSWATAVMQAETGAFLLLLGRFDEAMSVLDHARRQALEHADPSILAVEPDYIEACVRSGELGRARAALAEFELRAGRVPTAWARHTVARCRALASEGEEALTLFREAVETAPDTVSPVEQARTLLCFGERLRRLGRRTDARSWLQRTVVLAQESGAIALAGRAGQELGAAGGPVPPTTRLADLTDAEQRIATLVASGRRNREIAAELFVSVRTVEAHLGRIFRKLGIRSRTELTGIVVAGLDDDSGGAA</sequence>
<dbReference type="STRING" id="419479.SAMN04488563_0268"/>
<dbReference type="Pfam" id="PF00196">
    <property type="entry name" value="GerE"/>
    <property type="match status" value="1"/>
</dbReference>
<dbReference type="PROSITE" id="PS00622">
    <property type="entry name" value="HTH_LUXR_1"/>
    <property type="match status" value="1"/>
</dbReference>
<dbReference type="InterPro" id="IPR041664">
    <property type="entry name" value="AAA_16"/>
</dbReference>
<dbReference type="PANTHER" id="PTHR16305">
    <property type="entry name" value="TESTICULAR SOLUBLE ADENYLYL CYCLASE"/>
    <property type="match status" value="1"/>
</dbReference>
<dbReference type="InterPro" id="IPR016032">
    <property type="entry name" value="Sig_transdc_resp-reg_C-effctor"/>
</dbReference>
<dbReference type="GO" id="GO:0005524">
    <property type="term" value="F:ATP binding"/>
    <property type="evidence" value="ECO:0007669"/>
    <property type="project" value="UniProtKB-KW"/>
</dbReference>
<dbReference type="PANTHER" id="PTHR16305:SF35">
    <property type="entry name" value="TRANSCRIPTIONAL ACTIVATOR DOMAIN"/>
    <property type="match status" value="1"/>
</dbReference>
<keyword evidence="1" id="KW-0547">Nucleotide-binding</keyword>
<dbReference type="Gene3D" id="3.40.50.300">
    <property type="entry name" value="P-loop containing nucleotide triphosphate hydrolases"/>
    <property type="match status" value="1"/>
</dbReference>
<dbReference type="InterPro" id="IPR000792">
    <property type="entry name" value="Tscrpt_reg_LuxR_C"/>
</dbReference>
<feature type="domain" description="HTH luxR-type" evidence="3">
    <location>
        <begin position="848"/>
        <end position="913"/>
    </location>
</feature>
<dbReference type="SUPFAM" id="SSF46894">
    <property type="entry name" value="C-terminal effector domain of the bipartite response regulators"/>
    <property type="match status" value="1"/>
</dbReference>
<proteinExistence type="predicted"/>
<evidence type="ECO:0000313" key="4">
    <source>
        <dbReference type="EMBL" id="SDU14095.1"/>
    </source>
</evidence>
<dbReference type="RefSeq" id="WP_082155798.1">
    <property type="nucleotide sequence ID" value="NZ_LBMC01000064.1"/>
</dbReference>
<dbReference type="GO" id="GO:0006355">
    <property type="term" value="P:regulation of DNA-templated transcription"/>
    <property type="evidence" value="ECO:0007669"/>
    <property type="project" value="InterPro"/>
</dbReference>
<evidence type="ECO:0000256" key="2">
    <source>
        <dbReference type="ARBA" id="ARBA00022840"/>
    </source>
</evidence>
<keyword evidence="5" id="KW-1185">Reference proteome</keyword>
<gene>
    <name evidence="4" type="ORF">SAMN04488563_0268</name>
</gene>
<dbReference type="Gene3D" id="1.10.10.10">
    <property type="entry name" value="Winged helix-like DNA-binding domain superfamily/Winged helix DNA-binding domain"/>
    <property type="match status" value="1"/>
</dbReference>
<dbReference type="InterPro" id="IPR036388">
    <property type="entry name" value="WH-like_DNA-bd_sf"/>
</dbReference>
<dbReference type="AlphaFoldDB" id="A0A1H2G3F5"/>
<dbReference type="InterPro" id="IPR011990">
    <property type="entry name" value="TPR-like_helical_dom_sf"/>
</dbReference>
<dbReference type="Gene3D" id="1.25.40.10">
    <property type="entry name" value="Tetratricopeptide repeat domain"/>
    <property type="match status" value="1"/>
</dbReference>
<dbReference type="SMART" id="SM00421">
    <property type="entry name" value="HTH_LUXR"/>
    <property type="match status" value="1"/>
</dbReference>
<accession>A0A1H2G3F5</accession>
<dbReference type="GO" id="GO:0005737">
    <property type="term" value="C:cytoplasm"/>
    <property type="evidence" value="ECO:0007669"/>
    <property type="project" value="TreeGrafter"/>
</dbReference>
<dbReference type="EMBL" id="LT629791">
    <property type="protein sequence ID" value="SDU14095.1"/>
    <property type="molecule type" value="Genomic_DNA"/>
</dbReference>
<evidence type="ECO:0000256" key="1">
    <source>
        <dbReference type="ARBA" id="ARBA00022741"/>
    </source>
</evidence>
<dbReference type="GO" id="GO:0003677">
    <property type="term" value="F:DNA binding"/>
    <property type="evidence" value="ECO:0007669"/>
    <property type="project" value="InterPro"/>
</dbReference>
<dbReference type="InterPro" id="IPR027417">
    <property type="entry name" value="P-loop_NTPase"/>
</dbReference>
<dbReference type="GO" id="GO:0004016">
    <property type="term" value="F:adenylate cyclase activity"/>
    <property type="evidence" value="ECO:0007669"/>
    <property type="project" value="TreeGrafter"/>
</dbReference>
<dbReference type="PROSITE" id="PS50043">
    <property type="entry name" value="HTH_LUXR_2"/>
    <property type="match status" value="1"/>
</dbReference>
<dbReference type="SUPFAM" id="SSF48452">
    <property type="entry name" value="TPR-like"/>
    <property type="match status" value="2"/>
</dbReference>
<dbReference type="Pfam" id="PF13191">
    <property type="entry name" value="AAA_16"/>
    <property type="match status" value="1"/>
</dbReference>